<dbReference type="AlphaFoldDB" id="A0AAJ7JHW5"/>
<dbReference type="PANTHER" id="PTHR13602:SF2">
    <property type="entry name" value="UPF0488 PROTEIN C8ORF33"/>
    <property type="match status" value="1"/>
</dbReference>
<comment type="similarity">
    <text evidence="1">Belongs to the UPF0488 family.</text>
</comment>
<accession>A0AAJ7JHW5</accession>
<evidence type="ECO:0000313" key="4">
    <source>
        <dbReference type="RefSeq" id="XP_017893149.1"/>
    </source>
</evidence>
<dbReference type="GeneID" id="108632832"/>
<dbReference type="InterPro" id="IPR029274">
    <property type="entry name" value="DUF4615"/>
</dbReference>
<reference evidence="4" key="1">
    <citation type="submission" date="2025-08" db="UniProtKB">
        <authorList>
            <consortium name="RefSeq"/>
        </authorList>
    </citation>
    <scope>IDENTIFICATION</scope>
    <source>
        <tissue evidence="4">Whole body</tissue>
    </source>
</reference>
<dbReference type="PANTHER" id="PTHR13602">
    <property type="entry name" value="UPF0488 PROTEIN C8ORF33"/>
    <property type="match status" value="1"/>
</dbReference>
<protein>
    <submittedName>
        <fullName evidence="4">UPF0488 protein CG14286</fullName>
    </submittedName>
</protein>
<gene>
    <name evidence="4" type="primary">LOC108632832</name>
</gene>
<dbReference type="Pfam" id="PF15393">
    <property type="entry name" value="DUF4615"/>
    <property type="match status" value="1"/>
</dbReference>
<evidence type="ECO:0000256" key="2">
    <source>
        <dbReference type="SAM" id="MobiDB-lite"/>
    </source>
</evidence>
<keyword evidence="3" id="KW-1185">Reference proteome</keyword>
<feature type="compositionally biased region" description="Polar residues" evidence="2">
    <location>
        <begin position="24"/>
        <end position="38"/>
    </location>
</feature>
<dbReference type="RefSeq" id="XP_017893149.1">
    <property type="nucleotide sequence ID" value="XM_018037660.2"/>
</dbReference>
<feature type="region of interest" description="Disordered" evidence="2">
    <location>
        <begin position="1"/>
        <end position="38"/>
    </location>
</feature>
<dbReference type="Proteomes" id="UP000694925">
    <property type="component" value="Unplaced"/>
</dbReference>
<evidence type="ECO:0000256" key="1">
    <source>
        <dbReference type="ARBA" id="ARBA00005707"/>
    </source>
</evidence>
<evidence type="ECO:0000313" key="3">
    <source>
        <dbReference type="Proteomes" id="UP000694925"/>
    </source>
</evidence>
<dbReference type="KEGG" id="ccal:108632832"/>
<sequence>MPPKSKPSGKKLGTKRNNAEPPKLTNSGNSNVETASGLSQEAEDQFELELCWCIQHLELCLANRRHSERQMQDLNKSIITLKSNTVPLIKKRQIMRNTLGDYREKMAQDEQKHGRTASSIKFISPSSKNKKGTFLKRAASMSVKESVNSNDENIETAFKFNFQVTE</sequence>
<proteinExistence type="inferred from homology"/>
<name>A0AAJ7JHW5_9HYME</name>
<organism evidence="3 4">
    <name type="scientific">Ceratina calcarata</name>
    <dbReference type="NCBI Taxonomy" id="156304"/>
    <lineage>
        <taxon>Eukaryota</taxon>
        <taxon>Metazoa</taxon>
        <taxon>Ecdysozoa</taxon>
        <taxon>Arthropoda</taxon>
        <taxon>Hexapoda</taxon>
        <taxon>Insecta</taxon>
        <taxon>Pterygota</taxon>
        <taxon>Neoptera</taxon>
        <taxon>Endopterygota</taxon>
        <taxon>Hymenoptera</taxon>
        <taxon>Apocrita</taxon>
        <taxon>Aculeata</taxon>
        <taxon>Apoidea</taxon>
        <taxon>Anthophila</taxon>
        <taxon>Apidae</taxon>
        <taxon>Ceratina</taxon>
        <taxon>Zadontomerus</taxon>
    </lineage>
</organism>